<keyword evidence="2" id="KW-0812">Transmembrane</keyword>
<feature type="transmembrane region" description="Helical" evidence="2">
    <location>
        <begin position="194"/>
        <end position="215"/>
    </location>
</feature>
<accession>A0A5S4GNW3</accession>
<feature type="region of interest" description="Disordered" evidence="1">
    <location>
        <begin position="90"/>
        <end position="114"/>
    </location>
</feature>
<dbReference type="EMBL" id="VCKZ01000201">
    <property type="protein sequence ID" value="TMR34593.1"/>
    <property type="molecule type" value="Genomic_DNA"/>
</dbReference>
<evidence type="ECO:0000256" key="1">
    <source>
        <dbReference type="SAM" id="MobiDB-lite"/>
    </source>
</evidence>
<keyword evidence="4" id="KW-1185">Reference proteome</keyword>
<feature type="transmembrane region" description="Helical" evidence="2">
    <location>
        <begin position="124"/>
        <end position="148"/>
    </location>
</feature>
<feature type="region of interest" description="Disordered" evidence="1">
    <location>
        <begin position="1"/>
        <end position="66"/>
    </location>
</feature>
<feature type="region of interest" description="Disordered" evidence="1">
    <location>
        <begin position="329"/>
        <end position="403"/>
    </location>
</feature>
<protein>
    <submittedName>
        <fullName evidence="3">DUF2637 domain-containing protein</fullName>
    </submittedName>
</protein>
<evidence type="ECO:0000313" key="3">
    <source>
        <dbReference type="EMBL" id="TMR34593.1"/>
    </source>
</evidence>
<keyword evidence="2" id="KW-0472">Membrane</keyword>
<feature type="region of interest" description="Disordered" evidence="1">
    <location>
        <begin position="451"/>
        <end position="488"/>
    </location>
</feature>
<organism evidence="3 4">
    <name type="scientific">Actinomadura geliboluensis</name>
    <dbReference type="NCBI Taxonomy" id="882440"/>
    <lineage>
        <taxon>Bacteria</taxon>
        <taxon>Bacillati</taxon>
        <taxon>Actinomycetota</taxon>
        <taxon>Actinomycetes</taxon>
        <taxon>Streptosporangiales</taxon>
        <taxon>Thermomonosporaceae</taxon>
        <taxon>Actinomadura</taxon>
    </lineage>
</organism>
<dbReference type="Proteomes" id="UP000305238">
    <property type="component" value="Unassembled WGS sequence"/>
</dbReference>
<feature type="compositionally biased region" description="Basic and acidic residues" evidence="1">
    <location>
        <begin position="49"/>
        <end position="62"/>
    </location>
</feature>
<feature type="transmembrane region" description="Helical" evidence="2">
    <location>
        <begin position="221"/>
        <end position="240"/>
    </location>
</feature>
<feature type="transmembrane region" description="Helical" evidence="2">
    <location>
        <begin position="160"/>
        <end position="182"/>
    </location>
</feature>
<dbReference type="InterPro" id="IPR021235">
    <property type="entry name" value="DUF2637"/>
</dbReference>
<dbReference type="AlphaFoldDB" id="A0A5S4GNW3"/>
<name>A0A5S4GNW3_9ACTN</name>
<comment type="caution">
    <text evidence="3">The sequence shown here is derived from an EMBL/GenBank/DDBJ whole genome shotgun (WGS) entry which is preliminary data.</text>
</comment>
<keyword evidence="2" id="KW-1133">Transmembrane helix</keyword>
<reference evidence="3 4" key="1">
    <citation type="submission" date="2019-05" db="EMBL/GenBank/DDBJ databases">
        <title>Draft genome sequence of Actinomadura geliboluensis A8036.</title>
        <authorList>
            <person name="Saricaoglu S."/>
            <person name="Isik K."/>
        </authorList>
    </citation>
    <scope>NUCLEOTIDE SEQUENCE [LARGE SCALE GENOMIC DNA]</scope>
    <source>
        <strain evidence="3 4">A8036</strain>
    </source>
</reference>
<dbReference type="Pfam" id="PF10935">
    <property type="entry name" value="DUF2637"/>
    <property type="match status" value="1"/>
</dbReference>
<feature type="compositionally biased region" description="Low complexity" evidence="1">
    <location>
        <begin position="361"/>
        <end position="388"/>
    </location>
</feature>
<evidence type="ECO:0000256" key="2">
    <source>
        <dbReference type="SAM" id="Phobius"/>
    </source>
</evidence>
<feature type="compositionally biased region" description="Basic residues" evidence="1">
    <location>
        <begin position="29"/>
        <end position="48"/>
    </location>
</feature>
<proteinExistence type="predicted"/>
<sequence length="488" mass="51830">MPVLPHAAGRRSGPLPLRGVRPEGDGRRPGHRVPPHRRPPRRRLRRAARREPGPHRPRREAPEVTTLNHHLPAALGTPATTAAPARTVTHPAGAEGAPRGTSGPAGHDASHVSARGRALTSSEFTAVATVAALVAVLGLLGFVNSFAAVAEASRPSFGRLAWTVPLGIDLGIAIFAALDIVLARLDMRIRWLRFIPWGLTAATVYLNIAGEHGVFGKVAHAVLPALWVIAVEIAAHVIRIRAGIAAGTRMDGIRTSRWILAPWPTLKLWRRMVLWEIRSYPDALNRERARVLALTDLQDTYGRWAWRRHAPRRVRALYRLGELPTALTVQAAPGEGTAEPSGGRPLDGSAAAPVDRPALDAGPSRAPSRTARRTAAARSGGRGQGRSAARSRTRRAAAPVPDVDELVPTGRRIAAELAAAGEPLTRNTLAARLREAGHTAGNARVGALLARLKTEPASPTSADPTADPSATVRAEDDAPSAAEGDTRS</sequence>
<gene>
    <name evidence="3" type="ORF">ETD96_24990</name>
</gene>
<evidence type="ECO:0000313" key="4">
    <source>
        <dbReference type="Proteomes" id="UP000305238"/>
    </source>
</evidence>
<dbReference type="OrthoDB" id="4333663at2"/>